<evidence type="ECO:0000256" key="1">
    <source>
        <dbReference type="SAM" id="MobiDB-lite"/>
    </source>
</evidence>
<protein>
    <submittedName>
        <fullName evidence="2">Helix-turn-helix domain-containing protein</fullName>
    </submittedName>
</protein>
<dbReference type="Pfam" id="PF13730">
    <property type="entry name" value="HTH_36"/>
    <property type="match status" value="1"/>
</dbReference>
<dbReference type="Gene3D" id="1.10.10.10">
    <property type="entry name" value="Winged helix-like DNA-binding domain superfamily/Winged helix DNA-binding domain"/>
    <property type="match status" value="1"/>
</dbReference>
<dbReference type="Proteomes" id="UP000885680">
    <property type="component" value="Unassembled WGS sequence"/>
</dbReference>
<dbReference type="InterPro" id="IPR036388">
    <property type="entry name" value="WH-like_DNA-bd_sf"/>
</dbReference>
<reference evidence="2" key="1">
    <citation type="journal article" date="2020" name="mSystems">
        <title>Genome- and Community-Level Interaction Insights into Carbon Utilization and Element Cycling Functions of Hydrothermarchaeota in Hydrothermal Sediment.</title>
        <authorList>
            <person name="Zhou Z."/>
            <person name="Liu Y."/>
            <person name="Xu W."/>
            <person name="Pan J."/>
            <person name="Luo Z.H."/>
            <person name="Li M."/>
        </authorList>
    </citation>
    <scope>NUCLEOTIDE SEQUENCE</scope>
    <source>
        <strain evidence="2">HyVt-347</strain>
    </source>
</reference>
<dbReference type="AlphaFoldDB" id="A0A9C9TJ54"/>
<comment type="caution">
    <text evidence="2">The sequence shown here is derived from an EMBL/GenBank/DDBJ whole genome shotgun (WGS) entry which is preliminary data.</text>
</comment>
<dbReference type="EMBL" id="DRGN01000282">
    <property type="protein sequence ID" value="HEU02508.1"/>
    <property type="molecule type" value="Genomic_DNA"/>
</dbReference>
<organism evidence="2 3">
    <name type="scientific">Aurantimonas coralicida</name>
    <dbReference type="NCBI Taxonomy" id="182270"/>
    <lineage>
        <taxon>Bacteria</taxon>
        <taxon>Pseudomonadati</taxon>
        <taxon>Pseudomonadota</taxon>
        <taxon>Alphaproteobacteria</taxon>
        <taxon>Hyphomicrobiales</taxon>
        <taxon>Aurantimonadaceae</taxon>
        <taxon>Aurantimonas</taxon>
    </lineage>
</organism>
<feature type="region of interest" description="Disordered" evidence="1">
    <location>
        <begin position="112"/>
        <end position="163"/>
    </location>
</feature>
<sequence length="322" mass="35189">MSGHVLRDGCFSWVRAVSSNDGPPKSTTRHVLLALSLYMSPKGDSCFPSIATLADDTGLSERSIITHLQEADALGWIARQAMPMPSKGKGWKRMAYVATAPAKVMQLAQKVVKDVHHEQTEGGEPDDEGGEPDGDMVVKDVHPMHPVDASSDAASPPRPKSSIQEKAAKLLDSGRATAWEEKFLRSQLSKLAAGKPLSVDKLIEVLDEHGEIREAKSVNVPSVADQERQMRETLKHDEGLLKERTADDGHIPPDIVAACIRKRNRLALVVPPWLSEMSEKHPVEQTEPRRRKLTSREVDSRLGKIAKAADDAEKDSASQSVG</sequence>
<gene>
    <name evidence="2" type="ORF">ENH89_19760</name>
</gene>
<feature type="compositionally biased region" description="Acidic residues" evidence="1">
    <location>
        <begin position="121"/>
        <end position="134"/>
    </location>
</feature>
<feature type="region of interest" description="Disordered" evidence="1">
    <location>
        <begin position="276"/>
        <end position="322"/>
    </location>
</feature>
<accession>A0A9C9TJ54</accession>
<name>A0A9C9TJ54_9HYPH</name>
<feature type="compositionally biased region" description="Basic and acidic residues" evidence="1">
    <location>
        <begin position="136"/>
        <end position="145"/>
    </location>
</feature>
<evidence type="ECO:0000313" key="3">
    <source>
        <dbReference type="Proteomes" id="UP000885680"/>
    </source>
</evidence>
<feature type="compositionally biased region" description="Basic and acidic residues" evidence="1">
    <location>
        <begin position="277"/>
        <end position="316"/>
    </location>
</feature>
<proteinExistence type="predicted"/>
<evidence type="ECO:0000313" key="2">
    <source>
        <dbReference type="EMBL" id="HEU02508.1"/>
    </source>
</evidence>